<comment type="caution">
    <text evidence="2">The sequence shown here is derived from an EMBL/GenBank/DDBJ whole genome shotgun (WGS) entry which is preliminary data.</text>
</comment>
<protein>
    <recommendedName>
        <fullName evidence="4">MarR family protein</fullName>
    </recommendedName>
</protein>
<evidence type="ECO:0008006" key="4">
    <source>
        <dbReference type="Google" id="ProtNLM"/>
    </source>
</evidence>
<dbReference type="EMBL" id="JBHTEY010000004">
    <property type="protein sequence ID" value="MFC7615988.1"/>
    <property type="molecule type" value="Genomic_DNA"/>
</dbReference>
<dbReference type="SUPFAM" id="SSF46785">
    <property type="entry name" value="Winged helix' DNA-binding domain"/>
    <property type="match status" value="1"/>
</dbReference>
<feature type="region of interest" description="Disordered" evidence="1">
    <location>
        <begin position="48"/>
        <end position="69"/>
    </location>
</feature>
<organism evidence="2 3">
    <name type="scientific">Actinokineospora soli</name>
    <dbReference type="NCBI Taxonomy" id="1048753"/>
    <lineage>
        <taxon>Bacteria</taxon>
        <taxon>Bacillati</taxon>
        <taxon>Actinomycetota</taxon>
        <taxon>Actinomycetes</taxon>
        <taxon>Pseudonocardiales</taxon>
        <taxon>Pseudonocardiaceae</taxon>
        <taxon>Actinokineospora</taxon>
    </lineage>
</organism>
<keyword evidence="3" id="KW-1185">Reference proteome</keyword>
<evidence type="ECO:0000313" key="3">
    <source>
        <dbReference type="Proteomes" id="UP001596512"/>
    </source>
</evidence>
<evidence type="ECO:0000313" key="2">
    <source>
        <dbReference type="EMBL" id="MFC7615988.1"/>
    </source>
</evidence>
<accession>A0ABW2TT55</accession>
<feature type="compositionally biased region" description="Basic residues" evidence="1">
    <location>
        <begin position="60"/>
        <end position="69"/>
    </location>
</feature>
<evidence type="ECO:0000256" key="1">
    <source>
        <dbReference type="SAM" id="MobiDB-lite"/>
    </source>
</evidence>
<dbReference type="InterPro" id="IPR036390">
    <property type="entry name" value="WH_DNA-bd_sf"/>
</dbReference>
<gene>
    <name evidence="2" type="ORF">ACFQV2_23400</name>
</gene>
<sequence>MDDGEGCLAVLRLLAAAPLPQRELARRLADGELGRTLRLLARSRLVSRTVDPSTGGARSSRSRRSAWPG</sequence>
<dbReference type="Proteomes" id="UP001596512">
    <property type="component" value="Unassembled WGS sequence"/>
</dbReference>
<reference evidence="3" key="1">
    <citation type="journal article" date="2019" name="Int. J. Syst. Evol. Microbiol.">
        <title>The Global Catalogue of Microorganisms (GCM) 10K type strain sequencing project: providing services to taxonomists for standard genome sequencing and annotation.</title>
        <authorList>
            <consortium name="The Broad Institute Genomics Platform"/>
            <consortium name="The Broad Institute Genome Sequencing Center for Infectious Disease"/>
            <person name="Wu L."/>
            <person name="Ma J."/>
        </authorList>
    </citation>
    <scope>NUCLEOTIDE SEQUENCE [LARGE SCALE GENOMIC DNA]</scope>
    <source>
        <strain evidence="3">JCM 17695</strain>
    </source>
</reference>
<name>A0ABW2TT55_9PSEU</name>
<proteinExistence type="predicted"/>